<dbReference type="EnsemblPlants" id="Zm00001eb306460_T001">
    <property type="protein sequence ID" value="Zm00001eb306460_P001"/>
    <property type="gene ID" value="Zm00001eb306460"/>
</dbReference>
<sequence length="131" mass="14908">MVVSSSSSASELFMYSLSPNVAAPWLLLLPRTGHLKWLLEKESESCVFLAAMVLMVRDFASLSFYFELAQAFLKQAKRSREMLQYNAAQWTLCFAWLELEGCCVLVLGCVREVISKAKLNCRRAPKHSPRR</sequence>
<dbReference type="InParanoid" id="A0A804Q6G4"/>
<dbReference type="Proteomes" id="UP000007305">
    <property type="component" value="Chromosome 7"/>
</dbReference>
<dbReference type="AlphaFoldDB" id="A0A804Q6G4"/>
<accession>A0A804Q6G4</accession>
<reference evidence="1" key="2">
    <citation type="submission" date="2019-07" db="EMBL/GenBank/DDBJ databases">
        <authorList>
            <person name="Seetharam A."/>
            <person name="Woodhouse M."/>
            <person name="Cannon E."/>
        </authorList>
    </citation>
    <scope>NUCLEOTIDE SEQUENCE [LARGE SCALE GENOMIC DNA]</scope>
    <source>
        <strain evidence="1">cv. B73</strain>
    </source>
</reference>
<protein>
    <submittedName>
        <fullName evidence="1">Uncharacterized protein</fullName>
    </submittedName>
</protein>
<proteinExistence type="predicted"/>
<organism evidence="1 2">
    <name type="scientific">Zea mays</name>
    <name type="common">Maize</name>
    <dbReference type="NCBI Taxonomy" id="4577"/>
    <lineage>
        <taxon>Eukaryota</taxon>
        <taxon>Viridiplantae</taxon>
        <taxon>Streptophyta</taxon>
        <taxon>Embryophyta</taxon>
        <taxon>Tracheophyta</taxon>
        <taxon>Spermatophyta</taxon>
        <taxon>Magnoliopsida</taxon>
        <taxon>Liliopsida</taxon>
        <taxon>Poales</taxon>
        <taxon>Poaceae</taxon>
        <taxon>PACMAD clade</taxon>
        <taxon>Panicoideae</taxon>
        <taxon>Andropogonodae</taxon>
        <taxon>Andropogoneae</taxon>
        <taxon>Tripsacinae</taxon>
        <taxon>Zea</taxon>
    </lineage>
</organism>
<reference evidence="1" key="3">
    <citation type="submission" date="2021-05" db="UniProtKB">
        <authorList>
            <consortium name="EnsemblPlants"/>
        </authorList>
    </citation>
    <scope>IDENTIFICATION</scope>
    <source>
        <strain evidence="1">cv. B73</strain>
    </source>
</reference>
<keyword evidence="2" id="KW-1185">Reference proteome</keyword>
<name>A0A804Q6G4_MAIZE</name>
<evidence type="ECO:0000313" key="2">
    <source>
        <dbReference type="Proteomes" id="UP000007305"/>
    </source>
</evidence>
<dbReference type="Gramene" id="Zm00001eb306460_T001">
    <property type="protein sequence ID" value="Zm00001eb306460_P001"/>
    <property type="gene ID" value="Zm00001eb306460"/>
</dbReference>
<evidence type="ECO:0000313" key="1">
    <source>
        <dbReference type="EnsemblPlants" id="Zm00001eb306460_P001"/>
    </source>
</evidence>
<reference evidence="2" key="1">
    <citation type="submission" date="2015-12" db="EMBL/GenBank/DDBJ databases">
        <title>Update maize B73 reference genome by single molecule sequencing technologies.</title>
        <authorList>
            <consortium name="Maize Genome Sequencing Project"/>
            <person name="Ware D."/>
        </authorList>
    </citation>
    <scope>NUCLEOTIDE SEQUENCE [LARGE SCALE GENOMIC DNA]</scope>
    <source>
        <strain evidence="2">cv. B73</strain>
    </source>
</reference>